<feature type="transmembrane region" description="Helical" evidence="1">
    <location>
        <begin position="241"/>
        <end position="258"/>
    </location>
</feature>
<dbReference type="AlphaFoldDB" id="A0A2C6JSE0"/>
<dbReference type="OrthoDB" id="67700at2759"/>
<dbReference type="InterPro" id="IPR035892">
    <property type="entry name" value="C2_domain_sf"/>
</dbReference>
<feature type="non-terminal residue" evidence="3">
    <location>
        <position position="1"/>
    </location>
</feature>
<evidence type="ECO:0000313" key="3">
    <source>
        <dbReference type="EMBL" id="PHJ14770.1"/>
    </source>
</evidence>
<dbReference type="PROSITE" id="PS50004">
    <property type="entry name" value="C2"/>
    <property type="match status" value="1"/>
</dbReference>
<keyword evidence="1" id="KW-0812">Transmembrane</keyword>
<dbReference type="InterPro" id="IPR000008">
    <property type="entry name" value="C2_dom"/>
</dbReference>
<comment type="caution">
    <text evidence="3">The sequence shown here is derived from an EMBL/GenBank/DDBJ whole genome shotgun (WGS) entry which is preliminary data.</text>
</comment>
<dbReference type="GeneID" id="94434729"/>
<dbReference type="Gene3D" id="2.60.40.150">
    <property type="entry name" value="C2 domain"/>
    <property type="match status" value="1"/>
</dbReference>
<dbReference type="RefSeq" id="XP_067916506.1">
    <property type="nucleotide sequence ID" value="XM_068071518.1"/>
</dbReference>
<organism evidence="3 4">
    <name type="scientific">Cystoisospora suis</name>
    <dbReference type="NCBI Taxonomy" id="483139"/>
    <lineage>
        <taxon>Eukaryota</taxon>
        <taxon>Sar</taxon>
        <taxon>Alveolata</taxon>
        <taxon>Apicomplexa</taxon>
        <taxon>Conoidasida</taxon>
        <taxon>Coccidia</taxon>
        <taxon>Eucoccidiorida</taxon>
        <taxon>Eimeriorina</taxon>
        <taxon>Sarcocystidae</taxon>
        <taxon>Cystoisospora</taxon>
    </lineage>
</organism>
<dbReference type="PANTHER" id="PTHR46436">
    <property type="entry name" value="CENTROSOMAL PROTEIN OF 76 KDA"/>
    <property type="match status" value="1"/>
</dbReference>
<evidence type="ECO:0000259" key="2">
    <source>
        <dbReference type="PROSITE" id="PS50004"/>
    </source>
</evidence>
<feature type="domain" description="C2" evidence="2">
    <location>
        <begin position="1"/>
        <end position="116"/>
    </location>
</feature>
<sequence>VDSRRVYLIVRIKDVDQIVTPDNRPAVDCYVEASFDGTSRRTRVVRNTLNPQWDDEVTVPLRLPSFHDITVSDLTRKGKVWLDVWGCGSQGYVDHLGGCCFSLYEVFFNEKHSKRNPVPKERIDLESNTKQMYETRVLSASRRLCFIHKDDRPSTLQFDAWTCPDILEVSGIDKLPEPERYSTVSTFPDTLQKTYDSLKKLYCEVIEKKGLLDTENEIGPPRYFDVEVLDQRKETHYLPTMLTRMIHLLLLLLLLFLFDFLSIVPRWAASSFFLSFFLFLSDSHL</sequence>
<keyword evidence="1" id="KW-0472">Membrane</keyword>
<dbReference type="Proteomes" id="UP000221165">
    <property type="component" value="Unassembled WGS sequence"/>
</dbReference>
<gene>
    <name evidence="3" type="ORF">CSUI_011420</name>
</gene>
<proteinExistence type="predicted"/>
<keyword evidence="1" id="KW-1133">Transmembrane helix</keyword>
<dbReference type="EMBL" id="MIGC01011559">
    <property type="protein sequence ID" value="PHJ14770.1"/>
    <property type="molecule type" value="Genomic_DNA"/>
</dbReference>
<evidence type="ECO:0000313" key="4">
    <source>
        <dbReference type="Proteomes" id="UP000221165"/>
    </source>
</evidence>
<dbReference type="Pfam" id="PF00168">
    <property type="entry name" value="C2"/>
    <property type="match status" value="1"/>
</dbReference>
<protein>
    <submittedName>
        <fullName evidence="3">C2 domain protein</fullName>
    </submittedName>
</protein>
<dbReference type="SMART" id="SM00239">
    <property type="entry name" value="C2"/>
    <property type="match status" value="1"/>
</dbReference>
<feature type="non-terminal residue" evidence="3">
    <location>
        <position position="285"/>
    </location>
</feature>
<reference evidence="3 4" key="1">
    <citation type="journal article" date="2017" name="Int. J. Parasitol.">
        <title>The genome of the protozoan parasite Cystoisospora suis and a reverse vaccinology approach to identify vaccine candidates.</title>
        <authorList>
            <person name="Palmieri N."/>
            <person name="Shrestha A."/>
            <person name="Ruttkowski B."/>
            <person name="Beck T."/>
            <person name="Vogl C."/>
            <person name="Tomley F."/>
            <person name="Blake D.P."/>
            <person name="Joachim A."/>
        </authorList>
    </citation>
    <scope>NUCLEOTIDE SEQUENCE [LARGE SCALE GENOMIC DNA]</scope>
    <source>
        <strain evidence="3 4">Wien I</strain>
    </source>
</reference>
<dbReference type="CDD" id="cd00030">
    <property type="entry name" value="C2"/>
    <property type="match status" value="1"/>
</dbReference>
<keyword evidence="4" id="KW-1185">Reference proteome</keyword>
<dbReference type="PANTHER" id="PTHR46436:SF2">
    <property type="entry name" value="CHROMOSOME UNDETERMINED SCAFFOLD_119, WHOLE GENOME SHOTGUN SEQUENCE"/>
    <property type="match status" value="1"/>
</dbReference>
<accession>A0A2C6JSE0</accession>
<dbReference type="SUPFAM" id="SSF49562">
    <property type="entry name" value="C2 domain (Calcium/lipid-binding domain, CaLB)"/>
    <property type="match status" value="1"/>
</dbReference>
<dbReference type="InterPro" id="IPR052299">
    <property type="entry name" value="CEP76"/>
</dbReference>
<dbReference type="VEuPathDB" id="ToxoDB:CSUI_011420"/>
<name>A0A2C6JSE0_9APIC</name>
<evidence type="ECO:0000256" key="1">
    <source>
        <dbReference type="SAM" id="Phobius"/>
    </source>
</evidence>